<reference evidence="3" key="1">
    <citation type="submission" date="2017-03" db="EMBL/GenBank/DDBJ databases">
        <title>Phytopthora megakarya and P. palmivora, two closely related causual agents of cacao black pod achieved similar genome size and gene model numbers by different mechanisms.</title>
        <authorList>
            <person name="Ali S."/>
            <person name="Shao J."/>
            <person name="Larry D.J."/>
            <person name="Kronmiller B."/>
            <person name="Shen D."/>
            <person name="Strem M.D."/>
            <person name="Melnick R.L."/>
            <person name="Guiltinan M.J."/>
            <person name="Tyler B.M."/>
            <person name="Meinhardt L.W."/>
            <person name="Bailey B.A."/>
        </authorList>
    </citation>
    <scope>NUCLEOTIDE SEQUENCE [LARGE SCALE GENOMIC DNA]</scope>
    <source>
        <strain evidence="3">zdho120</strain>
    </source>
</reference>
<evidence type="ECO:0000313" key="2">
    <source>
        <dbReference type="EMBL" id="OWZ10388.1"/>
    </source>
</evidence>
<protein>
    <recommendedName>
        <fullName evidence="1">Retrovirus-related Pol polyprotein from transposon TNT 1-94-like beta-barrel domain-containing protein</fullName>
    </recommendedName>
</protein>
<dbReference type="InterPro" id="IPR054722">
    <property type="entry name" value="PolX-like_BBD"/>
</dbReference>
<name>A0A225VZP1_9STRA</name>
<dbReference type="OrthoDB" id="126193at2759"/>
<evidence type="ECO:0000313" key="3">
    <source>
        <dbReference type="Proteomes" id="UP000198211"/>
    </source>
</evidence>
<organism evidence="2 3">
    <name type="scientific">Phytophthora megakarya</name>
    <dbReference type="NCBI Taxonomy" id="4795"/>
    <lineage>
        <taxon>Eukaryota</taxon>
        <taxon>Sar</taxon>
        <taxon>Stramenopiles</taxon>
        <taxon>Oomycota</taxon>
        <taxon>Peronosporomycetes</taxon>
        <taxon>Peronosporales</taxon>
        <taxon>Peronosporaceae</taxon>
        <taxon>Phytophthora</taxon>
    </lineage>
</organism>
<gene>
    <name evidence="2" type="ORF">PHMEG_00016765</name>
</gene>
<evidence type="ECO:0000259" key="1">
    <source>
        <dbReference type="Pfam" id="PF22936"/>
    </source>
</evidence>
<feature type="domain" description="Retrovirus-related Pol polyprotein from transposon TNT 1-94-like beta-barrel" evidence="1">
    <location>
        <begin position="25"/>
        <end position="108"/>
    </location>
</feature>
<dbReference type="EMBL" id="NBNE01002459">
    <property type="protein sequence ID" value="OWZ10388.1"/>
    <property type="molecule type" value="Genomic_DNA"/>
</dbReference>
<dbReference type="Proteomes" id="UP000198211">
    <property type="component" value="Unassembled WGS sequence"/>
</dbReference>
<keyword evidence="3" id="KW-1185">Reference proteome</keyword>
<comment type="caution">
    <text evidence="2">The sequence shown here is derived from an EMBL/GenBank/DDBJ whole genome shotgun (WGS) entry which is preliminary data.</text>
</comment>
<dbReference type="Pfam" id="PF22936">
    <property type="entry name" value="Pol_BBD"/>
    <property type="match status" value="1"/>
</dbReference>
<accession>A0A225VZP1</accession>
<proteinExistence type="predicted"/>
<dbReference type="AlphaFoldDB" id="A0A225VZP1"/>
<sequence length="193" mass="22282">MRFEDKIRSLYLDLLDATFLTTDSWVLDSVCGFGLTSDQTKFVELRSDKGYMFTFAEGSKHSNTHIGTVKLYFQSTQGIRPFLFENIALVPHATSNILSEFWLKREGCQIITSRLGKFKFVFYDNKLVFLKKAINGAYYLQNKTVNERQQFCNAVKLKPCKPLAIPDNGRLERTLQEWHVNLDTSIKTRSLTC</sequence>